<feature type="domain" description="RRM" evidence="7">
    <location>
        <begin position="72"/>
        <end position="152"/>
    </location>
</feature>
<evidence type="ECO:0000256" key="3">
    <source>
        <dbReference type="ARBA" id="ARBA00022664"/>
    </source>
</evidence>
<feature type="region of interest" description="Disordered" evidence="6">
    <location>
        <begin position="168"/>
        <end position="188"/>
    </location>
</feature>
<proteinExistence type="inferred from homology"/>
<evidence type="ECO:0000256" key="6">
    <source>
        <dbReference type="SAM" id="MobiDB-lite"/>
    </source>
</evidence>
<comment type="caution">
    <text evidence="8">The sequence shown here is derived from an EMBL/GenBank/DDBJ whole genome shotgun (WGS) entry which is preliminary data.</text>
</comment>
<evidence type="ECO:0000256" key="1">
    <source>
        <dbReference type="ARBA" id="ARBA00004123"/>
    </source>
</evidence>
<comment type="similarity">
    <text evidence="2">Belongs to the RRM CPSF6/7 family.</text>
</comment>
<dbReference type="InterPro" id="IPR035979">
    <property type="entry name" value="RBD_domain_sf"/>
</dbReference>
<dbReference type="Pfam" id="PF00076">
    <property type="entry name" value="RRM_1"/>
    <property type="match status" value="1"/>
</dbReference>
<evidence type="ECO:0000256" key="4">
    <source>
        <dbReference type="ARBA" id="ARBA00023242"/>
    </source>
</evidence>
<dbReference type="PANTHER" id="PTHR23204">
    <property type="entry name" value="CLEAVAGE AND POLYADENYLATION SPECIFIC FACTOR"/>
    <property type="match status" value="1"/>
</dbReference>
<gene>
    <name evidence="8" type="ORF">RIMI_LOCUS21381565</name>
</gene>
<dbReference type="Proteomes" id="UP001176940">
    <property type="component" value="Unassembled WGS sequence"/>
</dbReference>
<organism evidence="8 9">
    <name type="scientific">Ranitomeya imitator</name>
    <name type="common">mimic poison frog</name>
    <dbReference type="NCBI Taxonomy" id="111125"/>
    <lineage>
        <taxon>Eukaryota</taxon>
        <taxon>Metazoa</taxon>
        <taxon>Chordata</taxon>
        <taxon>Craniata</taxon>
        <taxon>Vertebrata</taxon>
        <taxon>Euteleostomi</taxon>
        <taxon>Amphibia</taxon>
        <taxon>Batrachia</taxon>
        <taxon>Anura</taxon>
        <taxon>Neobatrachia</taxon>
        <taxon>Hyloidea</taxon>
        <taxon>Dendrobatidae</taxon>
        <taxon>Dendrobatinae</taxon>
        <taxon>Ranitomeya</taxon>
    </lineage>
</organism>
<dbReference type="SUPFAM" id="SSF54928">
    <property type="entry name" value="RNA-binding domain, RBD"/>
    <property type="match status" value="1"/>
</dbReference>
<dbReference type="EMBL" id="CAUEEQ010075174">
    <property type="protein sequence ID" value="CAJ0966500.1"/>
    <property type="molecule type" value="Genomic_DNA"/>
</dbReference>
<keyword evidence="9" id="KW-1185">Reference proteome</keyword>
<dbReference type="InterPro" id="IPR012677">
    <property type="entry name" value="Nucleotide-bd_a/b_plait_sf"/>
</dbReference>
<dbReference type="InterPro" id="IPR000504">
    <property type="entry name" value="RRM_dom"/>
</dbReference>
<evidence type="ECO:0000313" key="9">
    <source>
        <dbReference type="Proteomes" id="UP001176940"/>
    </source>
</evidence>
<keyword evidence="4" id="KW-0539">Nucleus</keyword>
<dbReference type="InterPro" id="IPR057951">
    <property type="entry name" value="CPSF6/7_RSLD_N"/>
</dbReference>
<evidence type="ECO:0000256" key="5">
    <source>
        <dbReference type="PROSITE-ProRule" id="PRU00176"/>
    </source>
</evidence>
<keyword evidence="3" id="KW-0507">mRNA processing</keyword>
<accession>A0ABN9MLK1</accession>
<name>A0ABN9MLK1_9NEOB</name>
<keyword evidence="5" id="KW-0694">RNA-binding</keyword>
<reference evidence="8" key="1">
    <citation type="submission" date="2023-07" db="EMBL/GenBank/DDBJ databases">
        <authorList>
            <person name="Stuckert A."/>
        </authorList>
    </citation>
    <scope>NUCLEOTIDE SEQUENCE</scope>
</reference>
<comment type="subcellular location">
    <subcellularLocation>
        <location evidence="1">Nucleus</location>
    </subcellularLocation>
</comment>
<sequence>MDRVLSPLNQSVIEADLVAEQVDLYDDVLAVASLGSSHHDGKSEPTSPVQVNAESKKTPAVLYTYKNVKKKASVYIGNFTWWTTDQQLLAAIRSVGVHDPVELKFAENRANGKSKGYAEVIVSSEASLSHVLEQLPTKKVNGKKLDVRPANRQNLSFFEAIARKTEGVPNSKDSVDPADGFFSPPELVSSPRIETPKNVIPYFTRPPFIENNSRIPLMSIPHPPMPVPPPLSSALPAVYRAPPIPPLHYSHLMPPPPRLPPPLGMPPPGGVPPALHLNPAFFPPPNSMVGPPPDPYKMISNPYLQGRDMKLHQPPVSDAEFEELMNRNRAISRSALSNAVCGATSGDYANAIKTLETAIAVIKESRVANDDRCRVLLTSLRDCLHGIQDKAISSRQAIDTAPERDHLAGHGKAAVDVTETHMKIDQMIIIMTGIATKIVIVSTVVVELCLLLELCVALTWSLIRASVNLRFLRLVTQINLSSEAEEEEKYNHKNTLPAMKHGGRNIGAPY</sequence>
<protein>
    <recommendedName>
        <fullName evidence="7">RRM domain-containing protein</fullName>
    </recommendedName>
</protein>
<dbReference type="Pfam" id="PF25524">
    <property type="entry name" value="RSLD_CPSF6"/>
    <property type="match status" value="1"/>
</dbReference>
<dbReference type="InterPro" id="IPR034772">
    <property type="entry name" value="CPSF6/7"/>
</dbReference>
<dbReference type="SMART" id="SM00360">
    <property type="entry name" value="RRM"/>
    <property type="match status" value="1"/>
</dbReference>
<evidence type="ECO:0000256" key="2">
    <source>
        <dbReference type="ARBA" id="ARBA00006265"/>
    </source>
</evidence>
<evidence type="ECO:0000259" key="7">
    <source>
        <dbReference type="PROSITE" id="PS50102"/>
    </source>
</evidence>
<evidence type="ECO:0000313" key="8">
    <source>
        <dbReference type="EMBL" id="CAJ0966500.1"/>
    </source>
</evidence>
<dbReference type="PROSITE" id="PS50102">
    <property type="entry name" value="RRM"/>
    <property type="match status" value="1"/>
</dbReference>
<dbReference type="Gene3D" id="3.30.70.330">
    <property type="match status" value="1"/>
</dbReference>